<keyword evidence="3" id="KW-1185">Reference proteome</keyword>
<dbReference type="Proteomes" id="UP001233172">
    <property type="component" value="Unassembled WGS sequence"/>
</dbReference>
<accession>A0AAD8BMJ0</accession>
<reference evidence="2" key="1">
    <citation type="journal article" date="2023" name="PLoS Negl. Trop. Dis.">
        <title>A genome sequence for Biomphalaria pfeifferi, the major vector snail for the human-infecting parasite Schistosoma mansoni.</title>
        <authorList>
            <person name="Bu L."/>
            <person name="Lu L."/>
            <person name="Laidemitt M.R."/>
            <person name="Zhang S.M."/>
            <person name="Mutuku M."/>
            <person name="Mkoji G."/>
            <person name="Steinauer M."/>
            <person name="Loker E.S."/>
        </authorList>
    </citation>
    <scope>NUCLEOTIDE SEQUENCE</scope>
    <source>
        <strain evidence="2">KasaAsao</strain>
    </source>
</reference>
<dbReference type="PROSITE" id="PS51233">
    <property type="entry name" value="VWFD"/>
    <property type="match status" value="1"/>
</dbReference>
<reference evidence="2" key="2">
    <citation type="submission" date="2023-04" db="EMBL/GenBank/DDBJ databases">
        <authorList>
            <person name="Bu L."/>
            <person name="Lu L."/>
            <person name="Laidemitt M.R."/>
            <person name="Zhang S.M."/>
            <person name="Mutuku M."/>
            <person name="Mkoji G."/>
            <person name="Steinauer M."/>
            <person name="Loker E.S."/>
        </authorList>
    </citation>
    <scope>NUCLEOTIDE SEQUENCE</scope>
    <source>
        <strain evidence="2">KasaAsao</strain>
        <tissue evidence="2">Whole Snail</tissue>
    </source>
</reference>
<organism evidence="2 3">
    <name type="scientific">Biomphalaria pfeifferi</name>
    <name type="common">Bloodfluke planorb</name>
    <name type="synonym">Freshwater snail</name>
    <dbReference type="NCBI Taxonomy" id="112525"/>
    <lineage>
        <taxon>Eukaryota</taxon>
        <taxon>Metazoa</taxon>
        <taxon>Spiralia</taxon>
        <taxon>Lophotrochozoa</taxon>
        <taxon>Mollusca</taxon>
        <taxon>Gastropoda</taxon>
        <taxon>Heterobranchia</taxon>
        <taxon>Euthyneura</taxon>
        <taxon>Panpulmonata</taxon>
        <taxon>Hygrophila</taxon>
        <taxon>Lymnaeoidea</taxon>
        <taxon>Planorbidae</taxon>
        <taxon>Biomphalaria</taxon>
    </lineage>
</organism>
<proteinExistence type="predicted"/>
<dbReference type="Pfam" id="PF00094">
    <property type="entry name" value="VWD"/>
    <property type="match status" value="1"/>
</dbReference>
<dbReference type="EMBL" id="JASAOG010000055">
    <property type="protein sequence ID" value="KAK0057417.1"/>
    <property type="molecule type" value="Genomic_DNA"/>
</dbReference>
<gene>
    <name evidence="2" type="ORF">Bpfe_013224</name>
</gene>
<name>A0AAD8BMJ0_BIOPF</name>
<protein>
    <submittedName>
        <fullName evidence="2">Mucin-6</fullName>
    </submittedName>
</protein>
<comment type="caution">
    <text evidence="2">The sequence shown here is derived from an EMBL/GenBank/DDBJ whole genome shotgun (WGS) entry which is preliminary data.</text>
</comment>
<evidence type="ECO:0000313" key="3">
    <source>
        <dbReference type="Proteomes" id="UP001233172"/>
    </source>
</evidence>
<feature type="non-terminal residue" evidence="2">
    <location>
        <position position="67"/>
    </location>
</feature>
<evidence type="ECO:0000313" key="2">
    <source>
        <dbReference type="EMBL" id="KAK0057417.1"/>
    </source>
</evidence>
<evidence type="ECO:0000259" key="1">
    <source>
        <dbReference type="PROSITE" id="PS51233"/>
    </source>
</evidence>
<feature type="non-terminal residue" evidence="2">
    <location>
        <position position="1"/>
    </location>
</feature>
<dbReference type="AlphaFoldDB" id="A0AAD8BMJ0"/>
<dbReference type="InterPro" id="IPR001846">
    <property type="entry name" value="VWF_type-D"/>
</dbReference>
<sequence length="67" mass="7240">LTVRIMASSKLMNKVSGLCGNFNGKTSDDKIGSDNLEKDSMSKLAKSWIVNPDLCTISDTESVVDCQ</sequence>
<feature type="domain" description="VWFD" evidence="1">
    <location>
        <begin position="1"/>
        <end position="56"/>
    </location>
</feature>